<proteinExistence type="predicted"/>
<gene>
    <name evidence="1" type="ORF">EV195_10949</name>
</gene>
<dbReference type="AlphaFoldDB" id="A0A4R2NPW0"/>
<reference evidence="1 2" key="1">
    <citation type="submission" date="2019-03" db="EMBL/GenBank/DDBJ databases">
        <title>Genomic Encyclopedia of Type Strains, Phase IV (KMG-IV): sequencing the most valuable type-strain genomes for metagenomic binning, comparative biology and taxonomic classification.</title>
        <authorList>
            <person name="Goeker M."/>
        </authorList>
    </citation>
    <scope>NUCLEOTIDE SEQUENCE [LARGE SCALE GENOMIC DNA]</scope>
    <source>
        <strain evidence="1 2">DSM 14836</strain>
    </source>
</reference>
<dbReference type="RefSeq" id="WP_132795582.1">
    <property type="nucleotide sequence ID" value="NZ_SLXM01000009.1"/>
</dbReference>
<protein>
    <submittedName>
        <fullName evidence="1">Uncharacterized protein</fullName>
    </submittedName>
</protein>
<evidence type="ECO:0000313" key="2">
    <source>
        <dbReference type="Proteomes" id="UP000294564"/>
    </source>
</evidence>
<dbReference type="Proteomes" id="UP000294564">
    <property type="component" value="Unassembled WGS sequence"/>
</dbReference>
<evidence type="ECO:0000313" key="1">
    <source>
        <dbReference type="EMBL" id="TCP23325.1"/>
    </source>
</evidence>
<keyword evidence="2" id="KW-1185">Reference proteome</keyword>
<comment type="caution">
    <text evidence="1">The sequence shown here is derived from an EMBL/GenBank/DDBJ whole genome shotgun (WGS) entry which is preliminary data.</text>
</comment>
<sequence length="178" mass="20917">MKKILILLFVCLLLNNCTRNKKVLDYKKIEMVEKSIQRILKLETNKKVENCYLVNPNINILSIEEYSEQTKTSLLKKLEWNKEDFKKLSNELYRKHHGVYYQQLANLSNCKSSYSVITISCLNDEFLLIKLEDTYGKTALDSLKSGFKIPVSQAKLYSFIFNERGEILHDSQDIIFYN</sequence>
<organism evidence="1 2">
    <name type="scientific">Tenacibaculum skagerrakense</name>
    <dbReference type="NCBI Taxonomy" id="186571"/>
    <lineage>
        <taxon>Bacteria</taxon>
        <taxon>Pseudomonadati</taxon>
        <taxon>Bacteroidota</taxon>
        <taxon>Flavobacteriia</taxon>
        <taxon>Flavobacteriales</taxon>
        <taxon>Flavobacteriaceae</taxon>
        <taxon>Tenacibaculum</taxon>
    </lineage>
</organism>
<dbReference type="EMBL" id="SLXM01000009">
    <property type="protein sequence ID" value="TCP23325.1"/>
    <property type="molecule type" value="Genomic_DNA"/>
</dbReference>
<name>A0A4R2NPW0_9FLAO</name>
<accession>A0A4R2NPW0</accession>